<evidence type="ECO:0000256" key="10">
    <source>
        <dbReference type="ARBA" id="ARBA00022840"/>
    </source>
</evidence>
<dbReference type="SMART" id="SM00904">
    <property type="entry name" value="Flavokinase"/>
    <property type="match status" value="1"/>
</dbReference>
<keyword evidence="10 14" id="KW-0067">ATP-binding</keyword>
<evidence type="ECO:0000256" key="6">
    <source>
        <dbReference type="ARBA" id="ARBA00022695"/>
    </source>
</evidence>
<dbReference type="SUPFAM" id="SSF82114">
    <property type="entry name" value="Riboflavin kinase-like"/>
    <property type="match status" value="1"/>
</dbReference>
<dbReference type="InterPro" id="IPR002606">
    <property type="entry name" value="Riboflavin_kinase_bac"/>
</dbReference>
<dbReference type="Gene3D" id="2.40.30.30">
    <property type="entry name" value="Riboflavin kinase-like"/>
    <property type="match status" value="1"/>
</dbReference>
<evidence type="ECO:0000313" key="16">
    <source>
        <dbReference type="EMBL" id="MFD1676210.1"/>
    </source>
</evidence>
<evidence type="ECO:0000256" key="13">
    <source>
        <dbReference type="ARBA" id="ARBA00049494"/>
    </source>
</evidence>
<keyword evidence="9 14" id="KW-0274">FAD</keyword>
<dbReference type="InterPro" id="IPR015864">
    <property type="entry name" value="FAD_synthase"/>
</dbReference>
<keyword evidence="11" id="KW-0511">Multifunctional enzyme</keyword>
<evidence type="ECO:0000256" key="3">
    <source>
        <dbReference type="ARBA" id="ARBA00022630"/>
    </source>
</evidence>
<evidence type="ECO:0000256" key="1">
    <source>
        <dbReference type="ARBA" id="ARBA00004726"/>
    </source>
</evidence>
<sequence>MEWIEVVDEFPQSADAMVLCVGQFDGMHIGHQGLLDIAKQYITDEILTVLRFSQQMDRPVQGGEATQSLLTPRAEQERLFNQFGVNRLYEVSDVGACTKQSAAALFAEQLTRLNIKRLVVSEGTSFAHDVDITVQTLVDLCAKLDVPITVVPQAKVNGRLVTSACIREHLQAGRVEAAQALLGRPYQITGTIVHGAALGRQLGFPTANFDDVDEYVMVAPGIYVSLVEIHGVNGQKSEYWYALTNAGYRPTVNGQSYLIEAYLLDFTGDLYDKRLSVSFLHRLRDEIKFVGLDPLIEQMHKDTAMAKARLGIEGHA</sequence>
<dbReference type="EC" id="2.7.1.26" evidence="14"/>
<keyword evidence="8 14" id="KW-0418">Kinase</keyword>
<evidence type="ECO:0000256" key="14">
    <source>
        <dbReference type="PIRNR" id="PIRNR004491"/>
    </source>
</evidence>
<comment type="pathway">
    <text evidence="1 14">Cofactor biosynthesis; FAD biosynthesis; FAD from FMN: step 1/1.</text>
</comment>
<organism evidence="16 17">
    <name type="scientific">Alicyclobacillus fodiniaquatilis</name>
    <dbReference type="NCBI Taxonomy" id="1661150"/>
    <lineage>
        <taxon>Bacteria</taxon>
        <taxon>Bacillati</taxon>
        <taxon>Bacillota</taxon>
        <taxon>Bacilli</taxon>
        <taxon>Bacillales</taxon>
        <taxon>Alicyclobacillaceae</taxon>
        <taxon>Alicyclobacillus</taxon>
    </lineage>
</organism>
<keyword evidence="17" id="KW-1185">Reference proteome</keyword>
<evidence type="ECO:0000256" key="8">
    <source>
        <dbReference type="ARBA" id="ARBA00022777"/>
    </source>
</evidence>
<comment type="catalytic activity">
    <reaction evidence="12 14">
        <text>riboflavin + ATP = FMN + ADP + H(+)</text>
        <dbReference type="Rhea" id="RHEA:14357"/>
        <dbReference type="ChEBI" id="CHEBI:15378"/>
        <dbReference type="ChEBI" id="CHEBI:30616"/>
        <dbReference type="ChEBI" id="CHEBI:57986"/>
        <dbReference type="ChEBI" id="CHEBI:58210"/>
        <dbReference type="ChEBI" id="CHEBI:456216"/>
        <dbReference type="EC" id="2.7.1.26"/>
    </reaction>
</comment>
<proteinExistence type="inferred from homology"/>
<reference evidence="17" key="1">
    <citation type="journal article" date="2019" name="Int. J. Syst. Evol. Microbiol.">
        <title>The Global Catalogue of Microorganisms (GCM) 10K type strain sequencing project: providing services to taxonomists for standard genome sequencing and annotation.</title>
        <authorList>
            <consortium name="The Broad Institute Genomics Platform"/>
            <consortium name="The Broad Institute Genome Sequencing Center for Infectious Disease"/>
            <person name="Wu L."/>
            <person name="Ma J."/>
        </authorList>
    </citation>
    <scope>NUCLEOTIDE SEQUENCE [LARGE SCALE GENOMIC DNA]</scope>
    <source>
        <strain evidence="17">CGMCC 1.12286</strain>
    </source>
</reference>
<evidence type="ECO:0000256" key="12">
    <source>
        <dbReference type="ARBA" id="ARBA00047880"/>
    </source>
</evidence>
<accession>A0ABW4JM67</accession>
<dbReference type="PIRSF" id="PIRSF004491">
    <property type="entry name" value="FAD_Synth"/>
    <property type="match status" value="1"/>
</dbReference>
<keyword evidence="6 14" id="KW-0548">Nucleotidyltransferase</keyword>
<dbReference type="EMBL" id="JBHUCX010000044">
    <property type="protein sequence ID" value="MFD1676210.1"/>
    <property type="molecule type" value="Genomic_DNA"/>
</dbReference>
<evidence type="ECO:0000256" key="7">
    <source>
        <dbReference type="ARBA" id="ARBA00022741"/>
    </source>
</evidence>
<keyword evidence="4 14" id="KW-0288">FMN</keyword>
<dbReference type="NCBIfam" id="TIGR00083">
    <property type="entry name" value="ribF"/>
    <property type="match status" value="1"/>
</dbReference>
<evidence type="ECO:0000256" key="4">
    <source>
        <dbReference type="ARBA" id="ARBA00022643"/>
    </source>
</evidence>
<evidence type="ECO:0000259" key="15">
    <source>
        <dbReference type="SMART" id="SM00904"/>
    </source>
</evidence>
<feature type="domain" description="Riboflavin kinase" evidence="15">
    <location>
        <begin position="181"/>
        <end position="311"/>
    </location>
</feature>
<gene>
    <name evidence="16" type="primary">ribF</name>
    <name evidence="16" type="ORF">ACFSB2_16015</name>
</gene>
<dbReference type="InterPro" id="IPR014729">
    <property type="entry name" value="Rossmann-like_a/b/a_fold"/>
</dbReference>
<dbReference type="GO" id="GO:0003919">
    <property type="term" value="F:FMN adenylyltransferase activity"/>
    <property type="evidence" value="ECO:0007669"/>
    <property type="project" value="UniProtKB-EC"/>
</dbReference>
<dbReference type="PANTHER" id="PTHR22749">
    <property type="entry name" value="RIBOFLAVIN KINASE/FMN ADENYLYLTRANSFERASE"/>
    <property type="match status" value="1"/>
</dbReference>
<evidence type="ECO:0000256" key="9">
    <source>
        <dbReference type="ARBA" id="ARBA00022827"/>
    </source>
</evidence>
<name>A0ABW4JM67_9BACL</name>
<evidence type="ECO:0000256" key="2">
    <source>
        <dbReference type="ARBA" id="ARBA00005201"/>
    </source>
</evidence>
<comment type="pathway">
    <text evidence="2 14">Cofactor biosynthesis; FMN biosynthesis; FMN from riboflavin (ATP route): step 1/1.</text>
</comment>
<dbReference type="RefSeq" id="WP_377944099.1">
    <property type="nucleotide sequence ID" value="NZ_JBHUCX010000044.1"/>
</dbReference>
<comment type="caution">
    <text evidence="16">The sequence shown here is derived from an EMBL/GenBank/DDBJ whole genome shotgun (WGS) entry which is preliminary data.</text>
</comment>
<dbReference type="Pfam" id="PF01687">
    <property type="entry name" value="Flavokinase"/>
    <property type="match status" value="1"/>
</dbReference>
<dbReference type="Pfam" id="PF06574">
    <property type="entry name" value="FAD_syn"/>
    <property type="match status" value="1"/>
</dbReference>
<evidence type="ECO:0000313" key="17">
    <source>
        <dbReference type="Proteomes" id="UP001597079"/>
    </source>
</evidence>
<keyword evidence="5 14" id="KW-0808">Transferase</keyword>
<evidence type="ECO:0000256" key="5">
    <source>
        <dbReference type="ARBA" id="ARBA00022679"/>
    </source>
</evidence>
<dbReference type="PANTHER" id="PTHR22749:SF6">
    <property type="entry name" value="RIBOFLAVIN KINASE"/>
    <property type="match status" value="1"/>
</dbReference>
<comment type="similarity">
    <text evidence="14">Belongs to the ribF family.</text>
</comment>
<evidence type="ECO:0000256" key="11">
    <source>
        <dbReference type="ARBA" id="ARBA00023268"/>
    </source>
</evidence>
<dbReference type="InterPro" id="IPR015865">
    <property type="entry name" value="Riboflavin_kinase_bac/euk"/>
</dbReference>
<protein>
    <recommendedName>
        <fullName evidence="14">Riboflavin biosynthesis protein</fullName>
    </recommendedName>
    <domain>
        <recommendedName>
            <fullName evidence="14">Riboflavin kinase</fullName>
            <ecNumber evidence="14">2.7.1.26</ecNumber>
        </recommendedName>
        <alternativeName>
            <fullName evidence="14">Flavokinase</fullName>
        </alternativeName>
    </domain>
    <domain>
        <recommendedName>
            <fullName evidence="14">FMN adenylyltransferase</fullName>
            <ecNumber evidence="14">2.7.7.2</ecNumber>
        </recommendedName>
        <alternativeName>
            <fullName evidence="14">FAD pyrophosphorylase</fullName>
        </alternativeName>
        <alternativeName>
            <fullName evidence="14">FAD synthase</fullName>
        </alternativeName>
    </domain>
</protein>
<dbReference type="InterPro" id="IPR023465">
    <property type="entry name" value="Riboflavin_kinase_dom_sf"/>
</dbReference>
<dbReference type="Proteomes" id="UP001597079">
    <property type="component" value="Unassembled WGS sequence"/>
</dbReference>
<dbReference type="InterPro" id="IPR023468">
    <property type="entry name" value="Riboflavin_kinase"/>
</dbReference>
<dbReference type="EC" id="2.7.7.2" evidence="14"/>
<dbReference type="SUPFAM" id="SSF52374">
    <property type="entry name" value="Nucleotidylyl transferase"/>
    <property type="match status" value="1"/>
</dbReference>
<keyword evidence="3 14" id="KW-0285">Flavoprotein</keyword>
<comment type="catalytic activity">
    <reaction evidence="13 14">
        <text>FMN + ATP + H(+) = FAD + diphosphate</text>
        <dbReference type="Rhea" id="RHEA:17237"/>
        <dbReference type="ChEBI" id="CHEBI:15378"/>
        <dbReference type="ChEBI" id="CHEBI:30616"/>
        <dbReference type="ChEBI" id="CHEBI:33019"/>
        <dbReference type="ChEBI" id="CHEBI:57692"/>
        <dbReference type="ChEBI" id="CHEBI:58210"/>
        <dbReference type="EC" id="2.7.7.2"/>
    </reaction>
</comment>
<dbReference type="Gene3D" id="3.40.50.620">
    <property type="entry name" value="HUPs"/>
    <property type="match status" value="1"/>
</dbReference>
<dbReference type="GO" id="GO:0008531">
    <property type="term" value="F:riboflavin kinase activity"/>
    <property type="evidence" value="ECO:0007669"/>
    <property type="project" value="UniProtKB-EC"/>
</dbReference>
<keyword evidence="7 14" id="KW-0547">Nucleotide-binding</keyword>